<dbReference type="InterPro" id="IPR029063">
    <property type="entry name" value="SAM-dependent_MTases_sf"/>
</dbReference>
<evidence type="ECO:0000256" key="8">
    <source>
        <dbReference type="ARBA" id="ARBA00051897"/>
    </source>
</evidence>
<dbReference type="GO" id="GO:0005634">
    <property type="term" value="C:nucleus"/>
    <property type="evidence" value="ECO:0007669"/>
    <property type="project" value="TreeGrafter"/>
</dbReference>
<comment type="catalytic activity">
    <reaction evidence="8 9">
        <text>guanosine(26) in tRNA + 2 S-adenosyl-L-methionine = N(2)-dimethylguanosine(26) in tRNA + 2 S-adenosyl-L-homocysteine + 2 H(+)</text>
        <dbReference type="Rhea" id="RHEA:43140"/>
        <dbReference type="Rhea" id="RHEA-COMP:10359"/>
        <dbReference type="Rhea" id="RHEA-COMP:10360"/>
        <dbReference type="ChEBI" id="CHEBI:15378"/>
        <dbReference type="ChEBI" id="CHEBI:57856"/>
        <dbReference type="ChEBI" id="CHEBI:59789"/>
        <dbReference type="ChEBI" id="CHEBI:74269"/>
        <dbReference type="ChEBI" id="CHEBI:74513"/>
        <dbReference type="EC" id="2.1.1.216"/>
    </reaction>
</comment>
<dbReference type="Pfam" id="PF02005">
    <property type="entry name" value="TRM"/>
    <property type="match status" value="1"/>
</dbReference>
<keyword evidence="3 9" id="KW-0808">Transferase</keyword>
<evidence type="ECO:0000256" key="5">
    <source>
        <dbReference type="ARBA" id="ARBA00022694"/>
    </source>
</evidence>
<evidence type="ECO:0000256" key="3">
    <source>
        <dbReference type="ARBA" id="ARBA00022679"/>
    </source>
</evidence>
<protein>
    <recommendedName>
        <fullName evidence="7 9">tRNA (guanine(26)-N(2))-dimethyltransferase</fullName>
        <ecNumber evidence="7 9">2.1.1.216</ecNumber>
    </recommendedName>
</protein>
<dbReference type="FunFam" id="3.30.56.70:FF:000001">
    <property type="entry name" value="tRNA (guanine(26)-N(2))-dimethyltransferase"/>
    <property type="match status" value="1"/>
</dbReference>
<dbReference type="EC" id="2.1.1.216" evidence="7 9"/>
<dbReference type="PANTHER" id="PTHR10631">
    <property type="entry name" value="N 2 ,N 2 -DIMETHYLGUANOSINE TRNA METHYLTRANSFERASE"/>
    <property type="match status" value="1"/>
</dbReference>
<keyword evidence="12" id="KW-1185">Reference proteome</keyword>
<accession>A0A4V1J4S7</accession>
<feature type="region of interest" description="Disordered" evidence="10">
    <location>
        <begin position="84"/>
        <end position="110"/>
    </location>
</feature>
<evidence type="ECO:0000256" key="2">
    <source>
        <dbReference type="ARBA" id="ARBA00022603"/>
    </source>
</evidence>
<proteinExistence type="inferred from homology"/>
<dbReference type="STRING" id="215637.A0A4V1J4S7"/>
<dbReference type="Gene3D" id="3.40.50.150">
    <property type="entry name" value="Vaccinia Virus protein VP39"/>
    <property type="match status" value="1"/>
</dbReference>
<dbReference type="NCBIfam" id="TIGR00308">
    <property type="entry name" value="TRM1"/>
    <property type="match status" value="1"/>
</dbReference>
<dbReference type="SUPFAM" id="SSF53335">
    <property type="entry name" value="S-adenosyl-L-methionine-dependent methyltransferases"/>
    <property type="match status" value="1"/>
</dbReference>
<evidence type="ECO:0000256" key="4">
    <source>
        <dbReference type="ARBA" id="ARBA00022691"/>
    </source>
</evidence>
<keyword evidence="6 9" id="KW-0694">RNA-binding</keyword>
<evidence type="ECO:0000313" key="11">
    <source>
        <dbReference type="EMBL" id="RKP36599.1"/>
    </source>
</evidence>
<evidence type="ECO:0000256" key="10">
    <source>
        <dbReference type="SAM" id="MobiDB-lite"/>
    </source>
</evidence>
<sequence length="550" mass="60979">MTDPQTSAPVAVATEATTPQPTTTEYDGQTYRLITEGQATILFPDTNEVFYNPVQQFNRDMSIAAIRTWSEIYFEEQKARAERKTRLRAERQAAATKPDNPAASAQLKAEKDGENQFTILEALSATGLRSVRYALEIPHVKRIVANDLEPDAVKSIRRNLVYNGLLTRADADADVDTASGIVRPNLGDACAVMYQSRSNPLKQFHVVDLDPYGSAAQFIDGAVQAVIDGGLLCVTCTDLAVLAGSNYPEVCFAKYGGTPVKSGYCHEMALRLLLHALQTSAARYRRYIVPMISCSIDFYIRVFVRVYTGPAQVKKTLCHTGVVYNCPACFTFHTDTFGQARTKGTNTTFHVSSGPAVDRNCEFCGHRYQLGGPAWLSPIHDPEFAQRMYQLIEKNKTAFGTHARMMGMVKVISEELHTSPFFYSLANLSGAIHCTTPPLADLCSALLHAGFKVSGSHTQPGSIKTNAPAEVMWDIMRCWAKKHPVALSKYGEESPAVRILSKKPTLEANFTRHPEAKAESRRINLVRYQENPEKNWGPKARHRKAHQVEK</sequence>
<dbReference type="AlphaFoldDB" id="A0A4V1J4S7"/>
<dbReference type="GO" id="GO:0000049">
    <property type="term" value="F:tRNA binding"/>
    <property type="evidence" value="ECO:0007669"/>
    <property type="project" value="UniProtKB-UniRule"/>
</dbReference>
<feature type="compositionally biased region" description="Basic residues" evidence="10">
    <location>
        <begin position="539"/>
        <end position="550"/>
    </location>
</feature>
<evidence type="ECO:0000256" key="6">
    <source>
        <dbReference type="ARBA" id="ARBA00022884"/>
    </source>
</evidence>
<dbReference type="InterPro" id="IPR002905">
    <property type="entry name" value="Trm1"/>
</dbReference>
<keyword evidence="5 9" id="KW-0819">tRNA processing</keyword>
<dbReference type="PROSITE" id="PS51626">
    <property type="entry name" value="SAM_MT_TRM1"/>
    <property type="match status" value="1"/>
</dbReference>
<name>A0A4V1J4S7_9FUNG</name>
<dbReference type="InterPro" id="IPR042296">
    <property type="entry name" value="tRNA_met_Trm1_C"/>
</dbReference>
<keyword evidence="1 9" id="KW-0820">tRNA-binding</keyword>
<evidence type="ECO:0000313" key="12">
    <source>
        <dbReference type="Proteomes" id="UP000268162"/>
    </source>
</evidence>
<comment type="similarity">
    <text evidence="9">Belongs to the class I-like SAM-binding methyltransferase superfamily. Trm1 family.</text>
</comment>
<dbReference type="Proteomes" id="UP000268162">
    <property type="component" value="Unassembled WGS sequence"/>
</dbReference>
<evidence type="ECO:0000256" key="1">
    <source>
        <dbReference type="ARBA" id="ARBA00022555"/>
    </source>
</evidence>
<organism evidence="11 12">
    <name type="scientific">Dimargaris cristalligena</name>
    <dbReference type="NCBI Taxonomy" id="215637"/>
    <lineage>
        <taxon>Eukaryota</taxon>
        <taxon>Fungi</taxon>
        <taxon>Fungi incertae sedis</taxon>
        <taxon>Zoopagomycota</taxon>
        <taxon>Kickxellomycotina</taxon>
        <taxon>Dimargaritomycetes</taxon>
        <taxon>Dimargaritales</taxon>
        <taxon>Dimargaritaceae</taxon>
        <taxon>Dimargaris</taxon>
    </lineage>
</organism>
<feature type="region of interest" description="Disordered" evidence="10">
    <location>
        <begin position="529"/>
        <end position="550"/>
    </location>
</feature>
<keyword evidence="2 9" id="KW-0489">Methyltransferase</keyword>
<keyword evidence="4 9" id="KW-0949">S-adenosyl-L-methionine</keyword>
<feature type="region of interest" description="Disordered" evidence="10">
    <location>
        <begin position="1"/>
        <end position="25"/>
    </location>
</feature>
<evidence type="ECO:0000256" key="9">
    <source>
        <dbReference type="PROSITE-ProRule" id="PRU00958"/>
    </source>
</evidence>
<evidence type="ECO:0000256" key="7">
    <source>
        <dbReference type="ARBA" id="ARBA00039099"/>
    </source>
</evidence>
<reference evidence="12" key="1">
    <citation type="journal article" date="2018" name="Nat. Microbiol.">
        <title>Leveraging single-cell genomics to expand the fungal tree of life.</title>
        <authorList>
            <person name="Ahrendt S.R."/>
            <person name="Quandt C.A."/>
            <person name="Ciobanu D."/>
            <person name="Clum A."/>
            <person name="Salamov A."/>
            <person name="Andreopoulos B."/>
            <person name="Cheng J.F."/>
            <person name="Woyke T."/>
            <person name="Pelin A."/>
            <person name="Henrissat B."/>
            <person name="Reynolds N.K."/>
            <person name="Benny G.L."/>
            <person name="Smith M.E."/>
            <person name="James T.Y."/>
            <person name="Grigoriev I.V."/>
        </authorList>
    </citation>
    <scope>NUCLEOTIDE SEQUENCE [LARGE SCALE GENOMIC DNA]</scope>
    <source>
        <strain evidence="12">RSA 468</strain>
    </source>
</reference>
<gene>
    <name evidence="11" type="ORF">BJ085DRAFT_16299</name>
</gene>
<dbReference type="GO" id="GO:0160104">
    <property type="term" value="F:tRNA (guanine(26)-N2)-dimethyltransferase activity"/>
    <property type="evidence" value="ECO:0007669"/>
    <property type="project" value="UniProtKB-UniRule"/>
</dbReference>
<dbReference type="EMBL" id="ML002626">
    <property type="protein sequence ID" value="RKP36599.1"/>
    <property type="molecule type" value="Genomic_DNA"/>
</dbReference>
<dbReference type="PANTHER" id="PTHR10631:SF3">
    <property type="entry name" value="TRNA (GUANINE(26)-N(2))-DIMETHYLTRANSFERASE"/>
    <property type="match status" value="1"/>
</dbReference>
<dbReference type="GO" id="GO:0002940">
    <property type="term" value="P:tRNA N2-guanine methylation"/>
    <property type="evidence" value="ECO:0007669"/>
    <property type="project" value="TreeGrafter"/>
</dbReference>
<dbReference type="Gene3D" id="3.30.56.70">
    <property type="entry name" value="N2,N2-dimethylguanosine tRNA methyltransferase, C-terminal domain"/>
    <property type="match status" value="1"/>
</dbReference>